<dbReference type="PROSITE" id="PS00600">
    <property type="entry name" value="AA_TRANSFER_CLASS_3"/>
    <property type="match status" value="1"/>
</dbReference>
<dbReference type="InterPro" id="IPR015424">
    <property type="entry name" value="PyrdxlP-dep_Trfase"/>
</dbReference>
<dbReference type="InterPro" id="IPR005815">
    <property type="entry name" value="BioA"/>
</dbReference>
<dbReference type="RefSeq" id="WP_345685617.1">
    <property type="nucleotide sequence ID" value="NZ_BAABRO010000011.1"/>
</dbReference>
<dbReference type="InterPro" id="IPR049704">
    <property type="entry name" value="Aminotrans_3_PPA_site"/>
</dbReference>
<dbReference type="InterPro" id="IPR015421">
    <property type="entry name" value="PyrdxlP-dep_Trfase_major"/>
</dbReference>
<dbReference type="InterPro" id="IPR005814">
    <property type="entry name" value="Aminotrans_3"/>
</dbReference>
<feature type="region of interest" description="Disordered" evidence="10">
    <location>
        <begin position="1"/>
        <end position="23"/>
    </location>
</feature>
<evidence type="ECO:0000313" key="12">
    <source>
        <dbReference type="Proteomes" id="UP001416858"/>
    </source>
</evidence>
<dbReference type="PANTHER" id="PTHR42684">
    <property type="entry name" value="ADENOSYLMETHIONINE-8-AMINO-7-OXONONANOATE AMINOTRANSFERASE"/>
    <property type="match status" value="1"/>
</dbReference>
<sequence>MTSRITDKPPQFLGNPPLTLEKTSVAAPPESQNFHWHGFTQMADFQNIVIDHAEGCWLTTTSGQRLFDGVASLWCNVHGHRHPKMDDAIRTQLDRVSHITTLGMSADITERLAERLAEVTPGDLKHVFFSSDGSSAVEAALKMALQYWHLKHSTTTPASEPSSTTSSTSTSKTRYLALSSAYHGDTTGAVSLGGIKYFHQLFAPIVFTPVRGPLPCSYRLPDGVRCDDACDFYAGKIESLLKQHHTELAAVVMEPLVQGAAGMITHPPGLLARVRELCDQCDVLLIVDEVATGFGRTGRMFACDHEGVTPDILCMGKGITGGYLPMAATIARPHVFEAFLGKSSERKQFYHGHTFGGNPLAAAAAMASLDLFRETNLTATIDAKSRFLRGCLAPLADHPHVGDVRGRGLMVGIELVADRESKTPFDSDQLIGRKVCERATELGVWIRPLGDVIVLMPPLVASDDELRFLAKTVTQAIEEVLAEIG</sequence>
<feature type="modified residue" description="N6-(pyridoxal phosphate)lysine" evidence="9">
    <location>
        <position position="317"/>
    </location>
</feature>
<evidence type="ECO:0000256" key="3">
    <source>
        <dbReference type="ARBA" id="ARBA00022576"/>
    </source>
</evidence>
<feature type="binding site" evidence="9">
    <location>
        <position position="447"/>
    </location>
    <ligand>
        <name>substrate</name>
    </ligand>
</feature>
<keyword evidence="4 9" id="KW-0808">Transferase</keyword>
<keyword evidence="7 9" id="KW-0663">Pyridoxal phosphate</keyword>
<dbReference type="PANTHER" id="PTHR42684:SF17">
    <property type="entry name" value="ADENOSYLMETHIONINE-8-AMINO-7-OXONONANOATE AMINOTRANSFERASE"/>
    <property type="match status" value="1"/>
</dbReference>
<evidence type="ECO:0000256" key="6">
    <source>
        <dbReference type="ARBA" id="ARBA00022756"/>
    </source>
</evidence>
<organism evidence="11 12">
    <name type="scientific">Novipirellula caenicola</name>
    <dbReference type="NCBI Taxonomy" id="1536901"/>
    <lineage>
        <taxon>Bacteria</taxon>
        <taxon>Pseudomonadati</taxon>
        <taxon>Planctomycetota</taxon>
        <taxon>Planctomycetia</taxon>
        <taxon>Pirellulales</taxon>
        <taxon>Pirellulaceae</taxon>
        <taxon>Novipirellula</taxon>
    </lineage>
</organism>
<comment type="catalytic activity">
    <reaction evidence="8 9">
        <text>(8S)-8-amino-7-oxononanoate + S-adenosyl-L-methionine = S-adenosyl-4-methylsulfanyl-2-oxobutanoate + (7R,8S)-7,8-diammoniononanoate</text>
        <dbReference type="Rhea" id="RHEA:16861"/>
        <dbReference type="ChEBI" id="CHEBI:16490"/>
        <dbReference type="ChEBI" id="CHEBI:59789"/>
        <dbReference type="ChEBI" id="CHEBI:149468"/>
        <dbReference type="ChEBI" id="CHEBI:149469"/>
        <dbReference type="EC" id="2.6.1.62"/>
    </reaction>
</comment>
<comment type="subcellular location">
    <subcellularLocation>
        <location evidence="9">Cytoplasm</location>
    </subcellularLocation>
</comment>
<keyword evidence="12" id="KW-1185">Reference proteome</keyword>
<proteinExistence type="inferred from homology"/>
<dbReference type="CDD" id="cd00610">
    <property type="entry name" value="OAT_like"/>
    <property type="match status" value="1"/>
</dbReference>
<evidence type="ECO:0000256" key="1">
    <source>
        <dbReference type="ARBA" id="ARBA00001933"/>
    </source>
</evidence>
<feature type="binding site" evidence="9">
    <location>
        <position position="182"/>
    </location>
    <ligand>
        <name>substrate</name>
    </ligand>
</feature>
<feature type="site" description="Participates in the substrate recognition with KAPA and in a stacking interaction with the adenine ring of SAM" evidence="9">
    <location>
        <position position="39"/>
    </location>
</feature>
<evidence type="ECO:0000256" key="10">
    <source>
        <dbReference type="SAM" id="MobiDB-lite"/>
    </source>
</evidence>
<name>A0ABP9VUQ3_9BACT</name>
<keyword evidence="3 9" id="KW-0032">Aminotransferase</keyword>
<reference evidence="11 12" key="1">
    <citation type="submission" date="2024-02" db="EMBL/GenBank/DDBJ databases">
        <title>Rhodopirellula caenicola NBRC 110016.</title>
        <authorList>
            <person name="Ichikawa N."/>
            <person name="Katano-Makiyama Y."/>
            <person name="Hidaka K."/>
        </authorList>
    </citation>
    <scope>NUCLEOTIDE SEQUENCE [LARGE SCALE GENOMIC DNA]</scope>
    <source>
        <strain evidence="11 12">NBRC 110016</strain>
    </source>
</reference>
<comment type="pathway">
    <text evidence="2 9">Cofactor biosynthesis; biotin biosynthesis; 7,8-diaminononanoate from 8-amino-7-oxononanoate (SAM route): step 1/1.</text>
</comment>
<gene>
    <name evidence="11" type="primary">bioK</name>
    <name evidence="9" type="synonym">bioA</name>
    <name evidence="11" type="ORF">Rcae01_04338</name>
</gene>
<feature type="binding site" evidence="9">
    <location>
        <position position="352"/>
    </location>
    <ligand>
        <name>substrate</name>
    </ligand>
</feature>
<dbReference type="SUPFAM" id="SSF53383">
    <property type="entry name" value="PLP-dependent transferases"/>
    <property type="match status" value="1"/>
</dbReference>
<evidence type="ECO:0000256" key="8">
    <source>
        <dbReference type="ARBA" id="ARBA00048449"/>
    </source>
</evidence>
<evidence type="ECO:0000256" key="4">
    <source>
        <dbReference type="ARBA" id="ARBA00022679"/>
    </source>
</evidence>
<evidence type="ECO:0000256" key="7">
    <source>
        <dbReference type="ARBA" id="ARBA00022898"/>
    </source>
</evidence>
<evidence type="ECO:0000313" key="11">
    <source>
        <dbReference type="EMBL" id="GAA5508869.1"/>
    </source>
</evidence>
<dbReference type="PIRSF" id="PIRSF000521">
    <property type="entry name" value="Transaminase_4ab_Lys_Orn"/>
    <property type="match status" value="1"/>
</dbReference>
<dbReference type="InterPro" id="IPR015422">
    <property type="entry name" value="PyrdxlP-dep_Trfase_small"/>
</dbReference>
<comment type="subunit">
    <text evidence="9">Homodimer.</text>
</comment>
<dbReference type="NCBIfam" id="TIGR00508">
    <property type="entry name" value="bioA"/>
    <property type="match status" value="1"/>
</dbReference>
<feature type="binding site" evidence="9">
    <location>
        <begin position="133"/>
        <end position="134"/>
    </location>
    <ligand>
        <name>pyridoxal 5'-phosphate</name>
        <dbReference type="ChEBI" id="CHEBI:597326"/>
    </ligand>
</feature>
<evidence type="ECO:0000256" key="5">
    <source>
        <dbReference type="ARBA" id="ARBA00022691"/>
    </source>
</evidence>
<keyword evidence="6 9" id="KW-0093">Biotin biosynthesis</keyword>
<comment type="function">
    <text evidence="9">Catalyzes the transfer of the alpha-amino group from S-adenosyl-L-methionine (SAM) to 7-keto-8-aminopelargonic acid (KAPA) to form 7,8-diaminopelargonic acid (DAPA). It is the only aminotransferase known to utilize SAM as an amino donor.</text>
</comment>
<feature type="binding site" evidence="9">
    <location>
        <begin position="353"/>
        <end position="354"/>
    </location>
    <ligand>
        <name>pyridoxal 5'-phosphate</name>
        <dbReference type="ChEBI" id="CHEBI:597326"/>
    </ligand>
</feature>
<dbReference type="HAMAP" id="MF_00834">
    <property type="entry name" value="BioA"/>
    <property type="match status" value="1"/>
</dbReference>
<evidence type="ECO:0000256" key="2">
    <source>
        <dbReference type="ARBA" id="ARBA00005063"/>
    </source>
</evidence>
<feature type="binding site" evidence="9">
    <location>
        <position position="317"/>
    </location>
    <ligand>
        <name>substrate</name>
    </ligand>
</feature>
<dbReference type="Gene3D" id="3.90.1150.10">
    <property type="entry name" value="Aspartate Aminotransferase, domain 1"/>
    <property type="match status" value="1"/>
</dbReference>
<dbReference type="Gene3D" id="3.40.640.10">
    <property type="entry name" value="Type I PLP-dependent aspartate aminotransferase-like (Major domain)"/>
    <property type="match status" value="1"/>
</dbReference>
<protein>
    <recommendedName>
        <fullName evidence="9">Adenosylmethionine-8-amino-7-oxononanoate aminotransferase</fullName>
        <ecNumber evidence="9">2.6.1.62</ecNumber>
    </recommendedName>
    <alternativeName>
        <fullName evidence="9">7,8-diamino-pelargonic acid aminotransferase</fullName>
        <shortName evidence="9">DAPA AT</shortName>
        <shortName evidence="9">DAPA aminotransferase</shortName>
    </alternativeName>
    <alternativeName>
        <fullName evidence="9">7,8-diaminononanoate synthase</fullName>
        <shortName evidence="9">DANS</shortName>
    </alternativeName>
    <alternativeName>
        <fullName evidence="9">Diaminopelargonic acid synthase</fullName>
    </alternativeName>
</protein>
<dbReference type="Pfam" id="PF00202">
    <property type="entry name" value="Aminotran_3"/>
    <property type="match status" value="1"/>
</dbReference>
<comment type="similarity">
    <text evidence="9">Belongs to the class-III pyridoxal-phosphate-dependent aminotransferase family. BioA subfamily.</text>
</comment>
<comment type="caution">
    <text evidence="9">Lacks conserved residue(s) required for the propagation of feature annotation.</text>
</comment>
<dbReference type="Proteomes" id="UP001416858">
    <property type="component" value="Unassembled WGS sequence"/>
</dbReference>
<keyword evidence="9" id="KW-0963">Cytoplasm</keyword>
<feature type="binding site" evidence="9">
    <location>
        <position position="288"/>
    </location>
    <ligand>
        <name>pyridoxal 5'-phosphate</name>
        <dbReference type="ChEBI" id="CHEBI:597326"/>
    </ligand>
</feature>
<evidence type="ECO:0000256" key="9">
    <source>
        <dbReference type="HAMAP-Rule" id="MF_00834"/>
    </source>
</evidence>
<comment type="cofactor">
    <cofactor evidence="1 9">
        <name>pyridoxal 5'-phosphate</name>
        <dbReference type="ChEBI" id="CHEBI:597326"/>
    </cofactor>
</comment>
<dbReference type="EMBL" id="BAABRO010000011">
    <property type="protein sequence ID" value="GAA5508869.1"/>
    <property type="molecule type" value="Genomic_DNA"/>
</dbReference>
<accession>A0ABP9VUQ3</accession>
<keyword evidence="5 9" id="KW-0949">S-adenosyl-L-methionine</keyword>
<comment type="caution">
    <text evidence="11">The sequence shown here is derived from an EMBL/GenBank/DDBJ whole genome shotgun (WGS) entry which is preliminary data.</text>
</comment>
<dbReference type="EC" id="2.6.1.62" evidence="9"/>